<evidence type="ECO:0000256" key="5">
    <source>
        <dbReference type="SAM" id="MobiDB-lite"/>
    </source>
</evidence>
<dbReference type="Proteomes" id="UP001420932">
    <property type="component" value="Unassembled WGS sequence"/>
</dbReference>
<evidence type="ECO:0000256" key="1">
    <source>
        <dbReference type="ARBA" id="ARBA00009178"/>
    </source>
</evidence>
<comment type="caution">
    <text evidence="7">The sequence shown here is derived from an EMBL/GenBank/DDBJ whole genome shotgun (WGS) entry which is preliminary data.</text>
</comment>
<dbReference type="PANTHER" id="PTHR33136:SF4">
    <property type="entry name" value="PROTEIN RALF-LIKE 32"/>
    <property type="match status" value="1"/>
</dbReference>
<feature type="chain" id="PRO_5042889639" evidence="6">
    <location>
        <begin position="20"/>
        <end position="101"/>
    </location>
</feature>
<dbReference type="PANTHER" id="PTHR33136">
    <property type="entry name" value="RAPID ALKALINIZATION FACTOR-LIKE"/>
    <property type="match status" value="1"/>
</dbReference>
<keyword evidence="3 6" id="KW-0732">Signal</keyword>
<keyword evidence="8" id="KW-1185">Reference proteome</keyword>
<dbReference type="Pfam" id="PF05498">
    <property type="entry name" value="RALF"/>
    <property type="match status" value="1"/>
</dbReference>
<dbReference type="AlphaFoldDB" id="A0AAP0PXB6"/>
<sequence length="101" mass="11109">MLSLLLFLVLMSLGTDCSAAPITTSSLACNGSVAECGRDEEDVEMQMESEISRRILVFQSRPSRINYIALKRDLAPLSGVNGRPYSKNLPANRLNRGYLSD</sequence>
<dbReference type="InterPro" id="IPR008801">
    <property type="entry name" value="RALF"/>
</dbReference>
<dbReference type="GO" id="GO:0005179">
    <property type="term" value="F:hormone activity"/>
    <property type="evidence" value="ECO:0007669"/>
    <property type="project" value="UniProtKB-KW"/>
</dbReference>
<evidence type="ECO:0000313" key="7">
    <source>
        <dbReference type="EMBL" id="KAK9159862.1"/>
    </source>
</evidence>
<evidence type="ECO:0000256" key="6">
    <source>
        <dbReference type="SAM" id="SignalP"/>
    </source>
</evidence>
<dbReference type="EMBL" id="JBBNAF010000003">
    <property type="protein sequence ID" value="KAK9159862.1"/>
    <property type="molecule type" value="Genomic_DNA"/>
</dbReference>
<comment type="similarity">
    <text evidence="1">Belongs to the plant rapid alkalinization factor (RALF) family.</text>
</comment>
<feature type="region of interest" description="Disordered" evidence="5">
    <location>
        <begin position="79"/>
        <end position="101"/>
    </location>
</feature>
<accession>A0AAP0PXB6</accession>
<reference evidence="7 8" key="1">
    <citation type="submission" date="2024-01" db="EMBL/GenBank/DDBJ databases">
        <title>Genome assemblies of Stephania.</title>
        <authorList>
            <person name="Yang L."/>
        </authorList>
    </citation>
    <scope>NUCLEOTIDE SEQUENCE [LARGE SCALE GENOMIC DNA]</scope>
    <source>
        <strain evidence="7">YNDBR</strain>
        <tissue evidence="7">Leaf</tissue>
    </source>
</reference>
<organism evidence="7 8">
    <name type="scientific">Stephania yunnanensis</name>
    <dbReference type="NCBI Taxonomy" id="152371"/>
    <lineage>
        <taxon>Eukaryota</taxon>
        <taxon>Viridiplantae</taxon>
        <taxon>Streptophyta</taxon>
        <taxon>Embryophyta</taxon>
        <taxon>Tracheophyta</taxon>
        <taxon>Spermatophyta</taxon>
        <taxon>Magnoliopsida</taxon>
        <taxon>Ranunculales</taxon>
        <taxon>Menispermaceae</taxon>
        <taxon>Menispermoideae</taxon>
        <taxon>Cissampelideae</taxon>
        <taxon>Stephania</taxon>
    </lineage>
</organism>
<evidence type="ECO:0000313" key="8">
    <source>
        <dbReference type="Proteomes" id="UP001420932"/>
    </source>
</evidence>
<keyword evidence="2" id="KW-0372">Hormone</keyword>
<evidence type="ECO:0000256" key="3">
    <source>
        <dbReference type="ARBA" id="ARBA00022729"/>
    </source>
</evidence>
<dbReference type="GO" id="GO:0019722">
    <property type="term" value="P:calcium-mediated signaling"/>
    <property type="evidence" value="ECO:0007669"/>
    <property type="project" value="TreeGrafter"/>
</dbReference>
<proteinExistence type="inferred from homology"/>
<evidence type="ECO:0000256" key="2">
    <source>
        <dbReference type="ARBA" id="ARBA00022702"/>
    </source>
</evidence>
<protein>
    <submittedName>
        <fullName evidence="7">Uncharacterized protein</fullName>
    </submittedName>
</protein>
<evidence type="ECO:0000256" key="4">
    <source>
        <dbReference type="ARBA" id="ARBA00023157"/>
    </source>
</evidence>
<dbReference type="GO" id="GO:0009506">
    <property type="term" value="C:plasmodesma"/>
    <property type="evidence" value="ECO:0007669"/>
    <property type="project" value="TreeGrafter"/>
</dbReference>
<name>A0AAP0PXB6_9MAGN</name>
<gene>
    <name evidence="7" type="ORF">Syun_006203</name>
</gene>
<keyword evidence="4" id="KW-1015">Disulfide bond</keyword>
<feature type="signal peptide" evidence="6">
    <location>
        <begin position="1"/>
        <end position="19"/>
    </location>
</feature>